<gene>
    <name evidence="8" type="ORF">DW703_03270</name>
    <name evidence="7" type="ORF">DW848_15010</name>
    <name evidence="6" type="ORF">DW967_15040</name>
    <name evidence="5" type="ORF">DWW89_14215</name>
    <name evidence="4" type="ORF">DXD13_10245</name>
    <name evidence="1" type="ORF">ERS852580_03269</name>
    <name evidence="3" type="ORF">GKE07_06935</name>
    <name evidence="2" type="ORF">PNE45_14750</name>
</gene>
<dbReference type="Proteomes" id="UP001212823">
    <property type="component" value="Unassembled WGS sequence"/>
</dbReference>
<evidence type="ECO:0000313" key="14">
    <source>
        <dbReference type="Proteomes" id="UP000286104"/>
    </source>
</evidence>
<reference evidence="3 15" key="3">
    <citation type="journal article" date="2019" name="Nat. Med.">
        <title>A library of human gut bacterial isolates paired with longitudinal multiomics data enables mechanistic microbiome research.</title>
        <authorList>
            <person name="Poyet M."/>
            <person name="Groussin M."/>
            <person name="Gibbons S.M."/>
            <person name="Avila-Pacheco J."/>
            <person name="Jiang X."/>
            <person name="Kearney S.M."/>
            <person name="Perrotta A.R."/>
            <person name="Berdy B."/>
            <person name="Zhao S."/>
            <person name="Lieberman T.D."/>
            <person name="Swanson P.K."/>
            <person name="Smith M."/>
            <person name="Roesemann S."/>
            <person name="Alexander J.E."/>
            <person name="Rich S.A."/>
            <person name="Livny J."/>
            <person name="Vlamakis H."/>
            <person name="Clish C."/>
            <person name="Bullock K."/>
            <person name="Deik A."/>
            <person name="Scott J."/>
            <person name="Pierce K.A."/>
            <person name="Xavier R.J."/>
            <person name="Alm E.J."/>
        </authorList>
    </citation>
    <scope>NUCLEOTIDE SEQUENCE [LARGE SCALE GENOMIC DNA]</scope>
    <source>
        <strain evidence="3 15">BIOML-A11</strain>
    </source>
</reference>
<evidence type="ECO:0000313" key="15">
    <source>
        <dbReference type="Proteomes" id="UP000479563"/>
    </source>
</evidence>
<evidence type="ECO:0000313" key="4">
    <source>
        <dbReference type="EMBL" id="RGK42037.1"/>
    </source>
</evidence>
<dbReference type="EMBL" id="WKQP01000009">
    <property type="protein sequence ID" value="MSC59942.1"/>
    <property type="molecule type" value="Genomic_DNA"/>
</dbReference>
<dbReference type="EMBL" id="CYXM01000023">
    <property type="protein sequence ID" value="CUN28475.1"/>
    <property type="molecule type" value="Genomic_DNA"/>
</dbReference>
<evidence type="ECO:0000313" key="2">
    <source>
        <dbReference type="EMBL" id="MDB8019268.1"/>
    </source>
</evidence>
<dbReference type="EMBL" id="QSKY01000003">
    <property type="protein sequence ID" value="RHF06999.1"/>
    <property type="molecule type" value="Genomic_DNA"/>
</dbReference>
<evidence type="ECO:0000313" key="12">
    <source>
        <dbReference type="Proteomes" id="UP000283721"/>
    </source>
</evidence>
<evidence type="ECO:0000313" key="3">
    <source>
        <dbReference type="EMBL" id="MSC59942.1"/>
    </source>
</evidence>
<keyword evidence="3" id="KW-0808">Transferase</keyword>
<dbReference type="EMBL" id="QSQP01000012">
    <property type="protein sequence ID" value="RGK42037.1"/>
    <property type="molecule type" value="Genomic_DNA"/>
</dbReference>
<dbReference type="AlphaFoldDB" id="A0A173VQR3"/>
<accession>A0A173VQR3</accession>
<dbReference type="RefSeq" id="WP_005602880.1">
    <property type="nucleotide sequence ID" value="NZ_CYXM01000023.1"/>
</dbReference>
<dbReference type="EMBL" id="QRXR01000031">
    <property type="protein sequence ID" value="RGU20154.1"/>
    <property type="molecule type" value="Genomic_DNA"/>
</dbReference>
<dbReference type="GeneID" id="61433750"/>
<proteinExistence type="predicted"/>
<dbReference type="EMBL" id="JAQLYE010000043">
    <property type="protein sequence ID" value="MDB8019268.1"/>
    <property type="molecule type" value="Genomic_DNA"/>
</dbReference>
<dbReference type="Proteomes" id="UP000283721">
    <property type="component" value="Unassembled WGS sequence"/>
</dbReference>
<evidence type="ECO:0000313" key="10">
    <source>
        <dbReference type="Proteomes" id="UP000261052"/>
    </source>
</evidence>
<dbReference type="Proteomes" id="UP000095673">
    <property type="component" value="Unassembled WGS sequence"/>
</dbReference>
<dbReference type="SUPFAM" id="SSF55729">
    <property type="entry name" value="Acyl-CoA N-acyltransferases (Nat)"/>
    <property type="match status" value="1"/>
</dbReference>
<dbReference type="Gene3D" id="3.40.630.30">
    <property type="match status" value="1"/>
</dbReference>
<dbReference type="Proteomes" id="UP000261052">
    <property type="component" value="Unassembled WGS sequence"/>
</dbReference>
<sequence length="203" mass="23826">MSDVYENCPAFENDKFLLRFSQLDDAEDLVSVYSDKNALPFFNSDNCHGDNFYYPNEDRMRQAIKFWLSSYSSKWFVRWTIIDKEKHEAIGTIEVFHRSANDNFNHVGVLRLDLKSEYETSEEIFTIMNLIVPPTFDLFECEEIITKVPVYAVERIEAMKRVGFKKSTKLLVGTMDGYAYKDYWTINRGVYIPLDDLEAKEKA</sequence>
<dbReference type="Proteomes" id="UP000283765">
    <property type="component" value="Unassembled WGS sequence"/>
</dbReference>
<dbReference type="InterPro" id="IPR016181">
    <property type="entry name" value="Acyl_CoA_acyltransferase"/>
</dbReference>
<dbReference type="EMBL" id="QSES01000038">
    <property type="protein sequence ID" value="RGZ88402.1"/>
    <property type="molecule type" value="Genomic_DNA"/>
</dbReference>
<protein>
    <submittedName>
        <fullName evidence="2">GNAT family protein</fullName>
    </submittedName>
    <submittedName>
        <fullName evidence="3">N-acetyltransferase</fullName>
    </submittedName>
</protein>
<dbReference type="Proteomes" id="UP000479563">
    <property type="component" value="Unassembled WGS sequence"/>
</dbReference>
<reference evidence="1 9" key="1">
    <citation type="submission" date="2015-09" db="EMBL/GenBank/DDBJ databases">
        <authorList>
            <consortium name="Pathogen Informatics"/>
        </authorList>
    </citation>
    <scope>NUCLEOTIDE SEQUENCE [LARGE SCALE GENOMIC DNA]</scope>
    <source>
        <strain evidence="1 9">2789STDY5834968</strain>
    </source>
</reference>
<evidence type="ECO:0000313" key="9">
    <source>
        <dbReference type="Proteomes" id="UP000095673"/>
    </source>
</evidence>
<dbReference type="Proteomes" id="UP000283501">
    <property type="component" value="Unassembled WGS sequence"/>
</dbReference>
<reference evidence="2" key="4">
    <citation type="submission" date="2023-01" db="EMBL/GenBank/DDBJ databases">
        <title>Human gut microbiome strain richness.</title>
        <authorList>
            <person name="Chen-Liaw A."/>
        </authorList>
    </citation>
    <scope>NUCLEOTIDE SEQUENCE</scope>
    <source>
        <strain evidence="2">1001283st1_D2_1001283B150209_150212</strain>
    </source>
</reference>
<reference evidence="10 11" key="2">
    <citation type="submission" date="2018-08" db="EMBL/GenBank/DDBJ databases">
        <title>A genome reference for cultivated species of the human gut microbiota.</title>
        <authorList>
            <person name="Zou Y."/>
            <person name="Xue W."/>
            <person name="Luo G."/>
        </authorList>
    </citation>
    <scope>NUCLEOTIDE SEQUENCE [LARGE SCALE GENOMIC DNA]</scope>
    <source>
        <strain evidence="5 13">AF17-27</strain>
        <strain evidence="8 11">AM26-2LB</strain>
        <strain evidence="7 14">AM36-3AA</strain>
        <strain evidence="6 12">AM47-6BH</strain>
        <strain evidence="4 10">TF11-15AC</strain>
    </source>
</reference>
<evidence type="ECO:0000313" key="7">
    <source>
        <dbReference type="EMBL" id="RHC35311.1"/>
    </source>
</evidence>
<evidence type="ECO:0000313" key="8">
    <source>
        <dbReference type="EMBL" id="RHF06999.1"/>
    </source>
</evidence>
<evidence type="ECO:0000313" key="5">
    <source>
        <dbReference type="EMBL" id="RGU20154.1"/>
    </source>
</evidence>
<evidence type="ECO:0000313" key="13">
    <source>
        <dbReference type="Proteomes" id="UP000283765"/>
    </source>
</evidence>
<dbReference type="GO" id="GO:0016740">
    <property type="term" value="F:transferase activity"/>
    <property type="evidence" value="ECO:0007669"/>
    <property type="project" value="UniProtKB-KW"/>
</dbReference>
<dbReference type="EMBL" id="QSHU01000029">
    <property type="protein sequence ID" value="RHC35311.1"/>
    <property type="molecule type" value="Genomic_DNA"/>
</dbReference>
<evidence type="ECO:0000313" key="1">
    <source>
        <dbReference type="EMBL" id="CUN28475.1"/>
    </source>
</evidence>
<dbReference type="Proteomes" id="UP000286104">
    <property type="component" value="Unassembled WGS sequence"/>
</dbReference>
<evidence type="ECO:0000313" key="6">
    <source>
        <dbReference type="EMBL" id="RGZ88402.1"/>
    </source>
</evidence>
<organism evidence="1 9">
    <name type="scientific">Agathobacter rectalis</name>
    <dbReference type="NCBI Taxonomy" id="39491"/>
    <lineage>
        <taxon>Bacteria</taxon>
        <taxon>Bacillati</taxon>
        <taxon>Bacillota</taxon>
        <taxon>Clostridia</taxon>
        <taxon>Lachnospirales</taxon>
        <taxon>Lachnospiraceae</taxon>
        <taxon>Agathobacter</taxon>
    </lineage>
</organism>
<dbReference type="OrthoDB" id="359038at2"/>
<evidence type="ECO:0000313" key="11">
    <source>
        <dbReference type="Proteomes" id="UP000283501"/>
    </source>
</evidence>
<name>A0A173VQR3_9FIRM</name>